<dbReference type="InterPro" id="IPR012349">
    <property type="entry name" value="Split_barrel_FMN-bd"/>
</dbReference>
<accession>A0A967CBJ7</accession>
<proteinExistence type="predicted"/>
<dbReference type="EMBL" id="JAAQPH010000004">
    <property type="protein sequence ID" value="NIA68249.1"/>
    <property type="molecule type" value="Genomic_DNA"/>
</dbReference>
<protein>
    <submittedName>
        <fullName evidence="1">Uncharacterized protein</fullName>
    </submittedName>
</protein>
<dbReference type="Gene3D" id="2.30.110.10">
    <property type="entry name" value="Electron Transport, Fmn-binding Protein, Chain A"/>
    <property type="match status" value="1"/>
</dbReference>
<reference evidence="1" key="1">
    <citation type="submission" date="2020-03" db="EMBL/GenBank/DDBJ databases">
        <title>Genome of Pelagibius litoralis DSM 21314T.</title>
        <authorList>
            <person name="Wang G."/>
        </authorList>
    </citation>
    <scope>NUCLEOTIDE SEQUENCE</scope>
    <source>
        <strain evidence="1">DSM 21314</strain>
    </source>
</reference>
<evidence type="ECO:0000313" key="2">
    <source>
        <dbReference type="Proteomes" id="UP000761264"/>
    </source>
</evidence>
<dbReference type="RefSeq" id="WP_167222647.1">
    <property type="nucleotide sequence ID" value="NZ_JAAQPH010000004.1"/>
</dbReference>
<sequence>MDAAFMQAMMRGLVAFEMPLTRLEAKAKLSQNKKPEQLAAATAVLEAAAEPLTRATGAWMRAALNTLAKAEDTDLERAEADKT</sequence>
<evidence type="ECO:0000313" key="1">
    <source>
        <dbReference type="EMBL" id="NIA68249.1"/>
    </source>
</evidence>
<dbReference type="AlphaFoldDB" id="A0A967CBJ7"/>
<keyword evidence="2" id="KW-1185">Reference proteome</keyword>
<gene>
    <name evidence="1" type="ORF">HBA54_06555</name>
</gene>
<comment type="caution">
    <text evidence="1">The sequence shown here is derived from an EMBL/GenBank/DDBJ whole genome shotgun (WGS) entry which is preliminary data.</text>
</comment>
<organism evidence="1 2">
    <name type="scientific">Pelagibius litoralis</name>
    <dbReference type="NCBI Taxonomy" id="374515"/>
    <lineage>
        <taxon>Bacteria</taxon>
        <taxon>Pseudomonadati</taxon>
        <taxon>Pseudomonadota</taxon>
        <taxon>Alphaproteobacteria</taxon>
        <taxon>Rhodospirillales</taxon>
        <taxon>Rhodovibrionaceae</taxon>
        <taxon>Pelagibius</taxon>
    </lineage>
</organism>
<name>A0A967CBJ7_9PROT</name>
<dbReference type="Proteomes" id="UP000761264">
    <property type="component" value="Unassembled WGS sequence"/>
</dbReference>